<evidence type="ECO:0000259" key="11">
    <source>
        <dbReference type="Pfam" id="PF11978"/>
    </source>
</evidence>
<feature type="domain" description="Major vault protein repeat" evidence="14">
    <location>
        <begin position="377"/>
        <end position="426"/>
    </location>
</feature>
<dbReference type="EMBL" id="CAXLJL010000156">
    <property type="protein sequence ID" value="CAL5133469.1"/>
    <property type="molecule type" value="Genomic_DNA"/>
</dbReference>
<feature type="domain" description="Major vault protein repeat" evidence="10">
    <location>
        <begin position="322"/>
        <end position="366"/>
    </location>
</feature>
<dbReference type="Gene3D" id="3.30.479.30">
    <property type="entry name" value="Band 7 domain"/>
    <property type="match status" value="1"/>
</dbReference>
<dbReference type="Gene3D" id="2.30.30.620">
    <property type="match status" value="1"/>
</dbReference>
<dbReference type="Pfam" id="PF17795">
    <property type="entry name" value="Vault_3"/>
    <property type="match status" value="1"/>
</dbReference>
<dbReference type="InterPro" id="IPR021870">
    <property type="entry name" value="MVP_shoulder"/>
</dbReference>
<proteinExistence type="predicted"/>
<sequence length="857" mass="95284">MTDEVTTISIPAYHYAHILNLNTNIASLVIGPKTYVCQEHERILCHPEKMITVGTKECCLISNPVVKSEGRVCFEASGQVKLRLGEKEYRFAQDPFPLYPGEELAEPAHLMPVVTANKALRLRALSDCELSEKTYKAGEEWLFMGPGVYHPNVEIQIVAEVEAMMIQPNTALKFRALCDCIDRMGVKRTCGERWLVSTVGAYLPTVYEQYEETLDSIKLDEKTGAHLRSVRSHVDRFGKQRTCGDEWLVTSKDAESYLCDINEELVSVVKATTLTKNQFCIILNPVDENGQPQFGKRKLVLGEASFFLMPGESLESGVHDVYTLGPNDGLVLRAAESITEESTGESVQRSPGDRWLIRGPMEYVPPVGIEVISRRAAIPLGEKEGIYIRNNRTGHIRAVIGCSYMLSEDEEHWKKELSPEIEELLGADNVPSIGPSRFAALHDIEAEECMDEDAVADLDRPCPVVSLQVPHNAAVQVYDHQAKVCRVEFGPVLVMLGPHEEFTLLSLSGGRPKRPHMIKTLYLLLGPDYFTDLAVVETADHARLNVQLSYNWIFNVPDESEGQAEAVKLFSVPDFVGDACKTMASRIRAAVAAIPFDTFHKNSARIIRCACLGLNNEGKVNEAFEFPENRLRITNVDVQAVTPTDEKTRELLLKSVQQAIEISTKSLEAAARHEADRDNQEARGRLERQKISDDTEAEKSNTKLAQLRIAADTLKITGKAKAIAMGRAEARHIEDLTKVEQAKLKVQRKNIEVVREIERLDKIRQAEIRHIEARNALDLKRQKTLAEIEASKFTRMVSSVGRDTVGLMATAGSTHDIRMLQALGLRSTLITDGSTPVNLINTSNGLIGNPTGMPTLS</sequence>
<feature type="domain" description="Major vault protein repeat" evidence="10">
    <location>
        <begin position="166"/>
        <end position="204"/>
    </location>
</feature>
<dbReference type="InterPro" id="IPR036013">
    <property type="entry name" value="Band_7/SPFH_dom_sf"/>
</dbReference>
<feature type="repeat" description="MVP" evidence="8">
    <location>
        <begin position="116"/>
        <end position="167"/>
    </location>
</feature>
<dbReference type="InterPro" id="IPR040989">
    <property type="entry name" value="Vault_3"/>
</dbReference>
<evidence type="ECO:0000259" key="12">
    <source>
        <dbReference type="Pfam" id="PF17794"/>
    </source>
</evidence>
<feature type="repeat" description="MVP" evidence="8">
    <location>
        <begin position="168"/>
        <end position="220"/>
    </location>
</feature>
<evidence type="ECO:0000256" key="1">
    <source>
        <dbReference type="ARBA" id="ARBA00004123"/>
    </source>
</evidence>
<dbReference type="InterPro" id="IPR041134">
    <property type="entry name" value="Vault_2"/>
</dbReference>
<dbReference type="GO" id="GO:0005737">
    <property type="term" value="C:cytoplasm"/>
    <property type="evidence" value="ECO:0007669"/>
    <property type="project" value="UniProtKB-SubCell"/>
</dbReference>
<feature type="repeat" description="MVP" evidence="8">
    <location>
        <begin position="56"/>
        <end position="114"/>
    </location>
</feature>
<dbReference type="Gene3D" id="2.30.30.560">
    <property type="match status" value="2"/>
</dbReference>
<keyword evidence="5" id="KW-0677">Repeat</keyword>
<dbReference type="Pfam" id="PF17796">
    <property type="entry name" value="Vault_4"/>
    <property type="match status" value="1"/>
</dbReference>
<dbReference type="FunFam" id="2.30.30.570:FF:000001">
    <property type="entry name" value="major vault protein-like"/>
    <property type="match status" value="1"/>
</dbReference>
<feature type="domain" description="Major vault protein repeat" evidence="10">
    <location>
        <begin position="113"/>
        <end position="151"/>
    </location>
</feature>
<evidence type="ECO:0000256" key="9">
    <source>
        <dbReference type="SAM" id="MobiDB-lite"/>
    </source>
</evidence>
<evidence type="ECO:0000259" key="10">
    <source>
        <dbReference type="Pfam" id="PF01505"/>
    </source>
</evidence>
<evidence type="ECO:0000256" key="4">
    <source>
        <dbReference type="ARBA" id="ARBA00022490"/>
    </source>
</evidence>
<evidence type="ECO:0000259" key="14">
    <source>
        <dbReference type="Pfam" id="PF17796"/>
    </source>
</evidence>
<keyword evidence="4 8" id="KW-0963">Cytoplasm</keyword>
<dbReference type="InterPro" id="IPR041139">
    <property type="entry name" value="MVP_rep_dom"/>
</dbReference>
<gene>
    <name evidence="15" type="ORF">CDAUBV1_LOCUS6702</name>
</gene>
<keyword evidence="6" id="KW-0539">Nucleus</keyword>
<accession>A0AAV2TBM6</accession>
<evidence type="ECO:0000256" key="3">
    <source>
        <dbReference type="ARBA" id="ARBA00018296"/>
    </source>
</evidence>
<dbReference type="FunFam" id="2.30.30.570:FF:000002">
    <property type="entry name" value="Major vault protein-alpha"/>
    <property type="match status" value="1"/>
</dbReference>
<dbReference type="FunFam" id="3.30.479.30:FF:000010">
    <property type="entry name" value="major vault protein-like"/>
    <property type="match status" value="1"/>
</dbReference>
<dbReference type="GO" id="GO:0005634">
    <property type="term" value="C:nucleus"/>
    <property type="evidence" value="ECO:0007669"/>
    <property type="project" value="UniProtKB-SubCell"/>
</dbReference>
<dbReference type="FunFam" id="2.30.30.560:FF:000002">
    <property type="entry name" value="Major vault protein-alpha"/>
    <property type="match status" value="1"/>
</dbReference>
<feature type="domain" description="Major vault protein shoulder" evidence="11">
    <location>
        <begin position="526"/>
        <end position="645"/>
    </location>
</feature>
<evidence type="ECO:0000256" key="2">
    <source>
        <dbReference type="ARBA" id="ARBA00004496"/>
    </source>
</evidence>
<reference evidence="15" key="1">
    <citation type="submission" date="2024-06" db="EMBL/GenBank/DDBJ databases">
        <authorList>
            <person name="Liu X."/>
            <person name="Lenzi L."/>
            <person name="Haldenby T S."/>
            <person name="Uol C."/>
        </authorList>
    </citation>
    <scope>NUCLEOTIDE SEQUENCE</scope>
</reference>
<dbReference type="Gene3D" id="6.10.250.720">
    <property type="match status" value="1"/>
</dbReference>
<dbReference type="Pfam" id="PF11978">
    <property type="entry name" value="MVP_shoulder"/>
    <property type="match status" value="1"/>
</dbReference>
<evidence type="ECO:0000256" key="5">
    <source>
        <dbReference type="ARBA" id="ARBA00022737"/>
    </source>
</evidence>
<dbReference type="InterPro" id="IPR039059">
    <property type="entry name" value="MVP"/>
</dbReference>
<feature type="domain" description="Major vault protein repeat" evidence="12">
    <location>
        <begin position="272"/>
        <end position="318"/>
    </location>
</feature>
<feature type="repeat" description="MVP" evidence="8">
    <location>
        <begin position="326"/>
        <end position="381"/>
    </location>
</feature>
<evidence type="ECO:0000313" key="15">
    <source>
        <dbReference type="EMBL" id="CAL5133469.1"/>
    </source>
</evidence>
<dbReference type="Gene3D" id="2.30.30.570">
    <property type="match status" value="2"/>
</dbReference>
<evidence type="ECO:0000313" key="16">
    <source>
        <dbReference type="Proteomes" id="UP001497525"/>
    </source>
</evidence>
<evidence type="ECO:0000256" key="8">
    <source>
        <dbReference type="PROSITE-ProRule" id="PRU00571"/>
    </source>
</evidence>
<protein>
    <recommendedName>
        <fullName evidence="3">Major vault protein</fullName>
    </recommendedName>
</protein>
<dbReference type="GO" id="GO:1990904">
    <property type="term" value="C:ribonucleoprotein complex"/>
    <property type="evidence" value="ECO:0007669"/>
    <property type="project" value="UniProtKB-UniRule"/>
</dbReference>
<dbReference type="PANTHER" id="PTHR14165:SF16">
    <property type="entry name" value="MAJOR VAULT PROTEIN"/>
    <property type="match status" value="1"/>
</dbReference>
<dbReference type="Proteomes" id="UP001497525">
    <property type="component" value="Unassembled WGS sequence"/>
</dbReference>
<dbReference type="InterPro" id="IPR041136">
    <property type="entry name" value="Vault_4"/>
</dbReference>
<comment type="caution">
    <text evidence="15">The sequence shown here is derived from an EMBL/GenBank/DDBJ whole genome shotgun (WGS) entry which is preliminary data.</text>
</comment>
<evidence type="ECO:0000259" key="13">
    <source>
        <dbReference type="Pfam" id="PF17795"/>
    </source>
</evidence>
<evidence type="ECO:0000256" key="6">
    <source>
        <dbReference type="ARBA" id="ARBA00023242"/>
    </source>
</evidence>
<keyword evidence="7 8" id="KW-0687">Ribonucleoprotein</keyword>
<dbReference type="Gene3D" id="6.20.380.10">
    <property type="match status" value="1"/>
</dbReference>
<feature type="domain" description="Major vault protein repeat" evidence="10">
    <location>
        <begin position="219"/>
        <end position="259"/>
    </location>
</feature>
<organism evidence="15 16">
    <name type="scientific">Calicophoron daubneyi</name>
    <name type="common">Rumen fluke</name>
    <name type="synonym">Paramphistomum daubneyi</name>
    <dbReference type="NCBI Taxonomy" id="300641"/>
    <lineage>
        <taxon>Eukaryota</taxon>
        <taxon>Metazoa</taxon>
        <taxon>Spiralia</taxon>
        <taxon>Lophotrochozoa</taxon>
        <taxon>Platyhelminthes</taxon>
        <taxon>Trematoda</taxon>
        <taxon>Digenea</taxon>
        <taxon>Plagiorchiida</taxon>
        <taxon>Pronocephalata</taxon>
        <taxon>Paramphistomoidea</taxon>
        <taxon>Paramphistomidae</taxon>
        <taxon>Calicophoron</taxon>
    </lineage>
</organism>
<dbReference type="InterPro" id="IPR043179">
    <property type="entry name" value="Vault_2_sf"/>
</dbReference>
<dbReference type="Pfam" id="PF01505">
    <property type="entry name" value="Vault"/>
    <property type="match status" value="4"/>
</dbReference>
<dbReference type="CDD" id="cd08825">
    <property type="entry name" value="MVP_shoulder"/>
    <property type="match status" value="1"/>
</dbReference>
<comment type="subcellular location">
    <subcellularLocation>
        <location evidence="2 8">Cytoplasm</location>
    </subcellularLocation>
    <subcellularLocation>
        <location evidence="1">Nucleus</location>
    </subcellularLocation>
</comment>
<dbReference type="AlphaFoldDB" id="A0AAV2TBM6"/>
<name>A0AAV2TBM6_CALDB</name>
<feature type="domain" description="Major vault protein repeat" evidence="12">
    <location>
        <begin position="50"/>
        <end position="105"/>
    </location>
</feature>
<dbReference type="Gene3D" id="2.30.30.550">
    <property type="entry name" value="Major Vault Protein repeat"/>
    <property type="match status" value="4"/>
</dbReference>
<dbReference type="InterPro" id="IPR002499">
    <property type="entry name" value="Vault_N"/>
</dbReference>
<dbReference type="PROSITE" id="PS51224">
    <property type="entry name" value="MVP"/>
    <property type="match status" value="5"/>
</dbReference>
<dbReference type="FunFam" id="2.30.30.560:FF:000001">
    <property type="entry name" value="major vault protein-like"/>
    <property type="match status" value="1"/>
</dbReference>
<dbReference type="InterPro" id="IPR043023">
    <property type="entry name" value="MVP_rep_sf"/>
</dbReference>
<feature type="region of interest" description="Disordered" evidence="9">
    <location>
        <begin position="670"/>
        <end position="699"/>
    </location>
</feature>
<dbReference type="FunFam" id="2.30.30.550:FF:000001">
    <property type="entry name" value="major vault protein-like"/>
    <property type="match status" value="2"/>
</dbReference>
<evidence type="ECO:0000256" key="7">
    <source>
        <dbReference type="ARBA" id="ARBA00023274"/>
    </source>
</evidence>
<feature type="repeat" description="MVP" evidence="8">
    <location>
        <begin position="221"/>
        <end position="275"/>
    </location>
</feature>
<feature type="domain" description="Major vault protein repeat" evidence="13">
    <location>
        <begin position="464"/>
        <end position="525"/>
    </location>
</feature>
<dbReference type="PANTHER" id="PTHR14165">
    <property type="entry name" value="MAJOR VAULT PROTEIN"/>
    <property type="match status" value="1"/>
</dbReference>
<dbReference type="Pfam" id="PF17794">
    <property type="entry name" value="Vault_2"/>
    <property type="match status" value="2"/>
</dbReference>